<gene>
    <name evidence="1" type="ORF">KQX54_012821</name>
</gene>
<dbReference type="EMBL" id="JAHXZJ010001864">
    <property type="protein sequence ID" value="KAH0549707.1"/>
    <property type="molecule type" value="Genomic_DNA"/>
</dbReference>
<protein>
    <submittedName>
        <fullName evidence="1">Uncharacterized protein</fullName>
    </submittedName>
</protein>
<organism evidence="1 2">
    <name type="scientific">Cotesia glomerata</name>
    <name type="common">Lepidopteran parasitic wasp</name>
    <name type="synonym">Apanteles glomeratus</name>
    <dbReference type="NCBI Taxonomy" id="32391"/>
    <lineage>
        <taxon>Eukaryota</taxon>
        <taxon>Metazoa</taxon>
        <taxon>Ecdysozoa</taxon>
        <taxon>Arthropoda</taxon>
        <taxon>Hexapoda</taxon>
        <taxon>Insecta</taxon>
        <taxon>Pterygota</taxon>
        <taxon>Neoptera</taxon>
        <taxon>Endopterygota</taxon>
        <taxon>Hymenoptera</taxon>
        <taxon>Apocrita</taxon>
        <taxon>Ichneumonoidea</taxon>
        <taxon>Braconidae</taxon>
        <taxon>Microgastrinae</taxon>
        <taxon>Cotesia</taxon>
    </lineage>
</organism>
<name>A0AAV7IEK2_COTGL</name>
<keyword evidence="2" id="KW-1185">Reference proteome</keyword>
<dbReference type="Proteomes" id="UP000826195">
    <property type="component" value="Unassembled WGS sequence"/>
</dbReference>
<evidence type="ECO:0000313" key="1">
    <source>
        <dbReference type="EMBL" id="KAH0549707.1"/>
    </source>
</evidence>
<reference evidence="1 2" key="1">
    <citation type="journal article" date="2021" name="J. Hered.">
        <title>A chromosome-level genome assembly of the parasitoid wasp, Cotesia glomerata (Hymenoptera: Braconidae).</title>
        <authorList>
            <person name="Pinto B.J."/>
            <person name="Weis J.J."/>
            <person name="Gamble T."/>
            <person name="Ode P.J."/>
            <person name="Paul R."/>
            <person name="Zaspel J.M."/>
        </authorList>
    </citation>
    <scope>NUCLEOTIDE SEQUENCE [LARGE SCALE GENOMIC DNA]</scope>
    <source>
        <strain evidence="1">CgM1</strain>
    </source>
</reference>
<accession>A0AAV7IEK2</accession>
<comment type="caution">
    <text evidence="1">The sequence shown here is derived from an EMBL/GenBank/DDBJ whole genome shotgun (WGS) entry which is preliminary data.</text>
</comment>
<evidence type="ECO:0000313" key="2">
    <source>
        <dbReference type="Proteomes" id="UP000826195"/>
    </source>
</evidence>
<dbReference type="AlphaFoldDB" id="A0AAV7IEK2"/>
<sequence length="343" mass="37322">MNSFRKKGKPAKAQVIPPPAVEDAQQVAALNASATAFVLRDRTGQPRPFTINLALRSRLYHSWMPRLHPLAATSGCVAGKRSPETAVNDPPLISVEIGIKIPVKEVAAATALPLPDILDIEIEPFGPANQTFDAKNPVIYFDTQRGAQHTVVFSNISVKIKSKQKQKATDIAFVTASVWNESPSWHRITPTAPRASYTGGPNTSKIVGVALTLLLAKDKTINNSGLPPNLMELGSKLNLCCLCSTTTPSRQPKTPRSAAQCFNTTTTNKLNLRKPVRLHHRAAELTSYTYSSGVPLRRRAWAQSVGGRSLATADCWAIPIHRLRSARHSIDSTKFKLILIGMS</sequence>
<proteinExistence type="predicted"/>